<dbReference type="EMBL" id="SPHZ02000001">
    <property type="protein sequence ID" value="KAF0932925.1"/>
    <property type="molecule type" value="Genomic_DNA"/>
</dbReference>
<dbReference type="PROSITE" id="PS51319">
    <property type="entry name" value="TFIIS_N"/>
    <property type="match status" value="1"/>
</dbReference>
<evidence type="ECO:0000256" key="2">
    <source>
        <dbReference type="SAM" id="MobiDB-lite"/>
    </source>
</evidence>
<feature type="region of interest" description="Disordered" evidence="2">
    <location>
        <begin position="242"/>
        <end position="283"/>
    </location>
</feature>
<dbReference type="SUPFAM" id="SSF47676">
    <property type="entry name" value="Conserved domain common to transcription factors TFIIS, elongin A, CRSP70"/>
    <property type="match status" value="1"/>
</dbReference>
<dbReference type="PANTHER" id="PTHR47853:SF1">
    <property type="entry name" value="EXPRESSED PROTEIN"/>
    <property type="match status" value="1"/>
</dbReference>
<feature type="domain" description="TFIIS N-terminal" evidence="3">
    <location>
        <begin position="38"/>
        <end position="125"/>
    </location>
</feature>
<evidence type="ECO:0000259" key="3">
    <source>
        <dbReference type="PROSITE" id="PS51319"/>
    </source>
</evidence>
<name>A0A6G1F7V0_9ORYZ</name>
<reference evidence="4 5" key="1">
    <citation type="submission" date="2019-11" db="EMBL/GenBank/DDBJ databases">
        <title>Whole genome sequence of Oryza granulata.</title>
        <authorList>
            <person name="Li W."/>
        </authorList>
    </citation>
    <scope>NUCLEOTIDE SEQUENCE [LARGE SCALE GENOMIC DNA]</scope>
    <source>
        <strain evidence="5">cv. Menghai</strain>
        <tissue evidence="4">Leaf</tissue>
    </source>
</reference>
<dbReference type="AlphaFoldDB" id="A0A6G1F7V0"/>
<proteinExistence type="predicted"/>
<dbReference type="PANTHER" id="PTHR47853">
    <property type="entry name" value="EXPRESSED PROTEIN"/>
    <property type="match status" value="1"/>
</dbReference>
<evidence type="ECO:0000256" key="1">
    <source>
        <dbReference type="PROSITE-ProRule" id="PRU00649"/>
    </source>
</evidence>
<dbReference type="Gene3D" id="1.20.930.10">
    <property type="entry name" value="Conserved domain common to transcription factors TFIIS, elongin A, CRSP70"/>
    <property type="match status" value="1"/>
</dbReference>
<evidence type="ECO:0000313" key="5">
    <source>
        <dbReference type="Proteomes" id="UP000479710"/>
    </source>
</evidence>
<keyword evidence="5" id="KW-1185">Reference proteome</keyword>
<comment type="subcellular location">
    <subcellularLocation>
        <location evidence="1">Nucleus</location>
    </subcellularLocation>
</comment>
<dbReference type="Proteomes" id="UP000479710">
    <property type="component" value="Unassembled WGS sequence"/>
</dbReference>
<organism evidence="4 5">
    <name type="scientific">Oryza meyeriana var. granulata</name>
    <dbReference type="NCBI Taxonomy" id="110450"/>
    <lineage>
        <taxon>Eukaryota</taxon>
        <taxon>Viridiplantae</taxon>
        <taxon>Streptophyta</taxon>
        <taxon>Embryophyta</taxon>
        <taxon>Tracheophyta</taxon>
        <taxon>Spermatophyta</taxon>
        <taxon>Magnoliopsida</taxon>
        <taxon>Liliopsida</taxon>
        <taxon>Poales</taxon>
        <taxon>Poaceae</taxon>
        <taxon>BOP clade</taxon>
        <taxon>Oryzoideae</taxon>
        <taxon>Oryzeae</taxon>
        <taxon>Oryzinae</taxon>
        <taxon>Oryza</taxon>
        <taxon>Oryza meyeriana</taxon>
    </lineage>
</organism>
<dbReference type="InterPro" id="IPR017923">
    <property type="entry name" value="TFIIS_N"/>
</dbReference>
<protein>
    <recommendedName>
        <fullName evidence="3">TFIIS N-terminal domain-containing protein</fullName>
    </recommendedName>
</protein>
<keyword evidence="1" id="KW-0539">Nucleus</keyword>
<gene>
    <name evidence="4" type="ORF">E2562_013124</name>
</gene>
<feature type="compositionally biased region" description="Low complexity" evidence="2">
    <location>
        <begin position="262"/>
        <end position="283"/>
    </location>
</feature>
<sequence length="283" mass="31062">MAAQGPLRRWKRFLPAFSSVDAAIEAAEPGLSRVEFREARLKILEMLCDCDSAADDAVAERLCVVLDEVMVESLLTLEMVPTMPKTLASTDLAKDVGALRNHESGRVRGLATGIVRRWRASVKADLSKAVAAMEKLAEVLEPDEADHQAKILEPSAPKKTAPNALKLSFPKKQSASAAKTAKIIEPPREKLPAAAVGSFRTSCRTDERGGHEDATIAAKRKLREGYREAEDAKRQRTVRVIEAPDMAKQRRKRHPIIQQRNRSSCASSTATARRASSSSCRRV</sequence>
<dbReference type="GO" id="GO:0005634">
    <property type="term" value="C:nucleus"/>
    <property type="evidence" value="ECO:0007669"/>
    <property type="project" value="UniProtKB-SubCell"/>
</dbReference>
<accession>A0A6G1F7V0</accession>
<dbReference type="InterPro" id="IPR035441">
    <property type="entry name" value="TFIIS/LEDGF_dom_sf"/>
</dbReference>
<dbReference type="Pfam" id="PF08711">
    <property type="entry name" value="Med26"/>
    <property type="match status" value="1"/>
</dbReference>
<comment type="caution">
    <text evidence="4">The sequence shown here is derived from an EMBL/GenBank/DDBJ whole genome shotgun (WGS) entry which is preliminary data.</text>
</comment>
<dbReference type="OrthoDB" id="696629at2759"/>
<evidence type="ECO:0000313" key="4">
    <source>
        <dbReference type="EMBL" id="KAF0932925.1"/>
    </source>
</evidence>